<dbReference type="Proteomes" id="UP000008367">
    <property type="component" value="Unassembled WGS sequence"/>
</dbReference>
<comment type="caution">
    <text evidence="2">The sequence shown here is derived from an EMBL/GenBank/DDBJ whole genome shotgun (WGS) entry which is preliminary data.</text>
</comment>
<feature type="non-terminal residue" evidence="2">
    <location>
        <position position="386"/>
    </location>
</feature>
<feature type="compositionally biased region" description="Low complexity" evidence="1">
    <location>
        <begin position="21"/>
        <end position="32"/>
    </location>
</feature>
<gene>
    <name evidence="2" type="ORF">VCHENC02_1716A</name>
</gene>
<protein>
    <submittedName>
        <fullName evidence="2">Uncharacterized protein</fullName>
    </submittedName>
</protein>
<dbReference type="AlphaFoldDB" id="A0A454D289"/>
<organism evidence="2 3">
    <name type="scientific">Vibrio harveyi</name>
    <name type="common">Beneckea harveyi</name>
    <dbReference type="NCBI Taxonomy" id="669"/>
    <lineage>
        <taxon>Bacteria</taxon>
        <taxon>Pseudomonadati</taxon>
        <taxon>Pseudomonadota</taxon>
        <taxon>Gammaproteobacteria</taxon>
        <taxon>Vibrionales</taxon>
        <taxon>Vibrionaceae</taxon>
        <taxon>Vibrio</taxon>
    </lineage>
</organism>
<evidence type="ECO:0000313" key="2">
    <source>
        <dbReference type="EMBL" id="EKM32751.1"/>
    </source>
</evidence>
<sequence>MFFAAVLAGCGGGGGDSKPDNSNSSTQTTKQSRAQLKVEDTTLTFDRVGNVVKTKMSNVKGTITYKILSSTPSNVVQVDDSGQLQILRPGIAKVKVIDNSSIYESSEATFTIQVDKGVNNELAANSISLNALDAAGHLLVVRGQKGELRYYVDSGSEHLITVDDNGKVFATGRVGKARVRVHDSGNDYYLARDLLVDVELTSIDADILQFAALSSGYRKGLTLEPARLDKADTKSLSYEIIAMTPDDEVAEILNKETGILLIRNTGQVTVKATATYAEGYAKSEQVATFKVDIGKGTRTPLTVTDISENYQANAPLYPKVKGVLGAYTLKVTSGQDVVQVSENGEALVIKGVGRAEVEVAEKALRNYPSSKATLKVNIERTPNITL</sequence>
<proteinExistence type="predicted"/>
<dbReference type="EMBL" id="AJSR01000600">
    <property type="protein sequence ID" value="EKM32751.1"/>
    <property type="molecule type" value="Genomic_DNA"/>
</dbReference>
<feature type="region of interest" description="Disordered" evidence="1">
    <location>
        <begin position="14"/>
        <end position="33"/>
    </location>
</feature>
<reference evidence="2 3" key="1">
    <citation type="submission" date="2012-10" db="EMBL/GenBank/DDBJ databases">
        <title>Genome sequence of Vibrio Cholerae HENC-02.</title>
        <authorList>
            <person name="Eppinger M."/>
            <person name="Hasan N.A."/>
            <person name="Sengamalay N."/>
            <person name="Hine E."/>
            <person name="Su Q."/>
            <person name="Daugherty S.C."/>
            <person name="Young S."/>
            <person name="Sadzewicz L."/>
            <person name="Tallon L."/>
            <person name="Cebula T.A."/>
            <person name="Ravel J."/>
            <person name="Colwell R.R."/>
        </authorList>
    </citation>
    <scope>NUCLEOTIDE SEQUENCE [LARGE SCALE GENOMIC DNA]</scope>
    <source>
        <strain evidence="2 3">HENC-02</strain>
    </source>
</reference>
<evidence type="ECO:0000313" key="3">
    <source>
        <dbReference type="Proteomes" id="UP000008367"/>
    </source>
</evidence>
<name>A0A454D289_VIBHA</name>
<accession>A0A454D289</accession>
<evidence type="ECO:0000256" key="1">
    <source>
        <dbReference type="SAM" id="MobiDB-lite"/>
    </source>
</evidence>